<proteinExistence type="predicted"/>
<feature type="domain" description="(S)-ureidoglycine aminohydrolase cupin" evidence="1">
    <location>
        <begin position="65"/>
        <end position="136"/>
    </location>
</feature>
<dbReference type="EMBL" id="QFBC01000004">
    <property type="protein sequence ID" value="PWE56150.1"/>
    <property type="molecule type" value="Genomic_DNA"/>
</dbReference>
<sequence length="167" mass="18486">MVMKVMLATAVAMAVRTLPISALTGASRPLVSAPVDEMEMKPSPIEPSWIIEGEPQARSAEHSRSADEAAMTALWDCTAGTFRWYFHWDETVVILEGEVHVTAEDGSVRLLRAGDIGYFSGRTWATWRVDEYVKKIAFVRKPFPGPVAAAYRLSNFLRARKPKGFAG</sequence>
<organism evidence="2 3">
    <name type="scientific">Metarhizobium album</name>
    <dbReference type="NCBI Taxonomy" id="2182425"/>
    <lineage>
        <taxon>Bacteria</taxon>
        <taxon>Pseudomonadati</taxon>
        <taxon>Pseudomonadota</taxon>
        <taxon>Alphaproteobacteria</taxon>
        <taxon>Hyphomicrobiales</taxon>
        <taxon>Rhizobiaceae</taxon>
        <taxon>Metarhizobium</taxon>
    </lineage>
</organism>
<evidence type="ECO:0000313" key="3">
    <source>
        <dbReference type="Proteomes" id="UP000245252"/>
    </source>
</evidence>
<dbReference type="PANTHER" id="PTHR40943">
    <property type="entry name" value="CYTOPLASMIC PROTEIN-RELATED"/>
    <property type="match status" value="1"/>
</dbReference>
<keyword evidence="3" id="KW-1185">Reference proteome</keyword>
<reference evidence="2 3" key="1">
    <citation type="submission" date="2018-05" db="EMBL/GenBank/DDBJ databases">
        <title>The draft genome of strain NS-104.</title>
        <authorList>
            <person name="Hang P."/>
            <person name="Jiang J."/>
        </authorList>
    </citation>
    <scope>NUCLEOTIDE SEQUENCE [LARGE SCALE GENOMIC DNA]</scope>
    <source>
        <strain evidence="2 3">NS-104</strain>
    </source>
</reference>
<dbReference type="InterPro" id="IPR014710">
    <property type="entry name" value="RmlC-like_jellyroll"/>
</dbReference>
<dbReference type="Pfam" id="PF05899">
    <property type="entry name" value="Cupin_3"/>
    <property type="match status" value="1"/>
</dbReference>
<dbReference type="RefSeq" id="WP_109458470.1">
    <property type="nucleotide sequence ID" value="NZ_QFBC01000004.1"/>
</dbReference>
<dbReference type="Gene3D" id="2.60.120.10">
    <property type="entry name" value="Jelly Rolls"/>
    <property type="match status" value="1"/>
</dbReference>
<accession>A0A2U2DS55</accession>
<dbReference type="OrthoDB" id="6877662at2"/>
<dbReference type="InterPro" id="IPR011051">
    <property type="entry name" value="RmlC_Cupin_sf"/>
</dbReference>
<dbReference type="Proteomes" id="UP000245252">
    <property type="component" value="Unassembled WGS sequence"/>
</dbReference>
<evidence type="ECO:0000259" key="1">
    <source>
        <dbReference type="Pfam" id="PF05899"/>
    </source>
</evidence>
<gene>
    <name evidence="2" type="ORF">DEM27_12015</name>
</gene>
<dbReference type="SUPFAM" id="SSF51182">
    <property type="entry name" value="RmlC-like cupins"/>
    <property type="match status" value="1"/>
</dbReference>
<evidence type="ECO:0000313" key="2">
    <source>
        <dbReference type="EMBL" id="PWE56150.1"/>
    </source>
</evidence>
<dbReference type="CDD" id="cd02227">
    <property type="entry name" value="cupin_TM1112-like"/>
    <property type="match status" value="1"/>
</dbReference>
<dbReference type="PANTHER" id="PTHR40943:SF1">
    <property type="entry name" value="CYTOPLASMIC PROTEIN"/>
    <property type="match status" value="1"/>
</dbReference>
<dbReference type="AlphaFoldDB" id="A0A2U2DS55"/>
<comment type="caution">
    <text evidence="2">The sequence shown here is derived from an EMBL/GenBank/DDBJ whole genome shotgun (WGS) entry which is preliminary data.</text>
</comment>
<dbReference type="InterPro" id="IPR008579">
    <property type="entry name" value="UGlyAH_Cupin_dom"/>
</dbReference>
<name>A0A2U2DS55_9HYPH</name>
<protein>
    <submittedName>
        <fullName evidence="2">Cupin</fullName>
    </submittedName>
</protein>